<dbReference type="EMBL" id="CAJVQB010012220">
    <property type="protein sequence ID" value="CAG8753806.1"/>
    <property type="molecule type" value="Genomic_DNA"/>
</dbReference>
<evidence type="ECO:0000313" key="2">
    <source>
        <dbReference type="Proteomes" id="UP000789901"/>
    </source>
</evidence>
<proteinExistence type="predicted"/>
<gene>
    <name evidence="1" type="ORF">GMARGA_LOCUS16693</name>
</gene>
<keyword evidence="2" id="KW-1185">Reference proteome</keyword>
<sequence length="137" mass="15722">MNKSNDILNNLPLSELHYNTNQLFSEQLLKPLQEQNEIVTSQEIDDSGGPKRDSVWDDFNTGDSLARECAEVPYEIKEIWRDNLAMEEKTIRRRNKTEIKSGSSKIISEEKQRQIDKAILKGWVCAGIPFETIVNPS</sequence>
<dbReference type="Proteomes" id="UP000789901">
    <property type="component" value="Unassembled WGS sequence"/>
</dbReference>
<name>A0ABN7VC80_GIGMA</name>
<accession>A0ABN7VC80</accession>
<protein>
    <submittedName>
        <fullName evidence="1">28749_t:CDS:1</fullName>
    </submittedName>
</protein>
<comment type="caution">
    <text evidence="1">The sequence shown here is derived from an EMBL/GenBank/DDBJ whole genome shotgun (WGS) entry which is preliminary data.</text>
</comment>
<reference evidence="1 2" key="1">
    <citation type="submission" date="2021-06" db="EMBL/GenBank/DDBJ databases">
        <authorList>
            <person name="Kallberg Y."/>
            <person name="Tangrot J."/>
            <person name="Rosling A."/>
        </authorList>
    </citation>
    <scope>NUCLEOTIDE SEQUENCE [LARGE SCALE GENOMIC DNA]</scope>
    <source>
        <strain evidence="1 2">120-4 pot B 10/14</strain>
    </source>
</reference>
<organism evidence="1 2">
    <name type="scientific">Gigaspora margarita</name>
    <dbReference type="NCBI Taxonomy" id="4874"/>
    <lineage>
        <taxon>Eukaryota</taxon>
        <taxon>Fungi</taxon>
        <taxon>Fungi incertae sedis</taxon>
        <taxon>Mucoromycota</taxon>
        <taxon>Glomeromycotina</taxon>
        <taxon>Glomeromycetes</taxon>
        <taxon>Diversisporales</taxon>
        <taxon>Gigasporaceae</taxon>
        <taxon>Gigaspora</taxon>
    </lineage>
</organism>
<evidence type="ECO:0000313" key="1">
    <source>
        <dbReference type="EMBL" id="CAG8753806.1"/>
    </source>
</evidence>